<evidence type="ECO:0000313" key="3">
    <source>
        <dbReference type="Proteomes" id="UP001457282"/>
    </source>
</evidence>
<evidence type="ECO:0000256" key="1">
    <source>
        <dbReference type="SAM" id="MobiDB-lite"/>
    </source>
</evidence>
<protein>
    <submittedName>
        <fullName evidence="2">Uncharacterized protein</fullName>
    </submittedName>
</protein>
<evidence type="ECO:0000313" key="2">
    <source>
        <dbReference type="EMBL" id="KAK9938693.1"/>
    </source>
</evidence>
<sequence>MVMGSDGETGSTASLGFNCSSDRGSSRVQAVTWLVRQRRDSQRGVVNRRRCRRCGMDGLGSVGTAAASIGENGGVGRQWKLDGGSSLNLIMRNCRFVPWAGIEDE</sequence>
<dbReference type="Proteomes" id="UP001457282">
    <property type="component" value="Unassembled WGS sequence"/>
</dbReference>
<organism evidence="2 3">
    <name type="scientific">Rubus argutus</name>
    <name type="common">Southern blackberry</name>
    <dbReference type="NCBI Taxonomy" id="59490"/>
    <lineage>
        <taxon>Eukaryota</taxon>
        <taxon>Viridiplantae</taxon>
        <taxon>Streptophyta</taxon>
        <taxon>Embryophyta</taxon>
        <taxon>Tracheophyta</taxon>
        <taxon>Spermatophyta</taxon>
        <taxon>Magnoliopsida</taxon>
        <taxon>eudicotyledons</taxon>
        <taxon>Gunneridae</taxon>
        <taxon>Pentapetalae</taxon>
        <taxon>rosids</taxon>
        <taxon>fabids</taxon>
        <taxon>Rosales</taxon>
        <taxon>Rosaceae</taxon>
        <taxon>Rosoideae</taxon>
        <taxon>Rosoideae incertae sedis</taxon>
        <taxon>Rubus</taxon>
    </lineage>
</organism>
<feature type="compositionally biased region" description="Polar residues" evidence="1">
    <location>
        <begin position="8"/>
        <end position="23"/>
    </location>
</feature>
<proteinExistence type="predicted"/>
<keyword evidence="3" id="KW-1185">Reference proteome</keyword>
<name>A0AAW1XPM9_RUBAR</name>
<accession>A0AAW1XPM9</accession>
<dbReference type="AlphaFoldDB" id="A0AAW1XPM9"/>
<gene>
    <name evidence="2" type="ORF">M0R45_015416</name>
</gene>
<feature type="region of interest" description="Disordered" evidence="1">
    <location>
        <begin position="1"/>
        <end position="23"/>
    </location>
</feature>
<dbReference type="EMBL" id="JBEDUW010000003">
    <property type="protein sequence ID" value="KAK9938693.1"/>
    <property type="molecule type" value="Genomic_DNA"/>
</dbReference>
<reference evidence="2 3" key="1">
    <citation type="journal article" date="2023" name="G3 (Bethesda)">
        <title>A chromosome-length genome assembly and annotation of blackberry (Rubus argutus, cv. 'Hillquist').</title>
        <authorList>
            <person name="Bruna T."/>
            <person name="Aryal R."/>
            <person name="Dudchenko O."/>
            <person name="Sargent D.J."/>
            <person name="Mead D."/>
            <person name="Buti M."/>
            <person name="Cavallini A."/>
            <person name="Hytonen T."/>
            <person name="Andres J."/>
            <person name="Pham M."/>
            <person name="Weisz D."/>
            <person name="Mascagni F."/>
            <person name="Usai G."/>
            <person name="Natali L."/>
            <person name="Bassil N."/>
            <person name="Fernandez G.E."/>
            <person name="Lomsadze A."/>
            <person name="Armour M."/>
            <person name="Olukolu B."/>
            <person name="Poorten T."/>
            <person name="Britton C."/>
            <person name="Davik J."/>
            <person name="Ashrafi H."/>
            <person name="Aiden E.L."/>
            <person name="Borodovsky M."/>
            <person name="Worthington M."/>
        </authorList>
    </citation>
    <scope>NUCLEOTIDE SEQUENCE [LARGE SCALE GENOMIC DNA]</scope>
    <source>
        <strain evidence="2">PI 553951</strain>
    </source>
</reference>
<comment type="caution">
    <text evidence="2">The sequence shown here is derived from an EMBL/GenBank/DDBJ whole genome shotgun (WGS) entry which is preliminary data.</text>
</comment>